<protein>
    <submittedName>
        <fullName evidence="1">Uncharacterized protein</fullName>
    </submittedName>
</protein>
<reference evidence="1" key="2">
    <citation type="submission" date="2025-09" db="UniProtKB">
        <authorList>
            <consortium name="Ensembl"/>
        </authorList>
    </citation>
    <scope>IDENTIFICATION</scope>
</reference>
<keyword evidence="2" id="KW-1185">Reference proteome</keyword>
<dbReference type="AlphaFoldDB" id="A0A8D2ANZ7"/>
<evidence type="ECO:0000313" key="2">
    <source>
        <dbReference type="Proteomes" id="UP000694564"/>
    </source>
</evidence>
<dbReference type="Ensembl" id="ENSSVLT00005005160.1">
    <property type="protein sequence ID" value="ENSSVLP00005004684.1"/>
    <property type="gene ID" value="ENSSVLG00005003737.1"/>
</dbReference>
<proteinExistence type="predicted"/>
<dbReference type="Proteomes" id="UP000694564">
    <property type="component" value="Chromosome 3"/>
</dbReference>
<reference evidence="1" key="1">
    <citation type="submission" date="2025-08" db="UniProtKB">
        <authorList>
            <consortium name="Ensembl"/>
        </authorList>
    </citation>
    <scope>IDENTIFICATION</scope>
</reference>
<organism evidence="1 2">
    <name type="scientific">Sciurus vulgaris</name>
    <name type="common">Eurasian red squirrel</name>
    <dbReference type="NCBI Taxonomy" id="55149"/>
    <lineage>
        <taxon>Eukaryota</taxon>
        <taxon>Metazoa</taxon>
        <taxon>Chordata</taxon>
        <taxon>Craniata</taxon>
        <taxon>Vertebrata</taxon>
        <taxon>Euteleostomi</taxon>
        <taxon>Mammalia</taxon>
        <taxon>Eutheria</taxon>
        <taxon>Euarchontoglires</taxon>
        <taxon>Glires</taxon>
        <taxon>Rodentia</taxon>
        <taxon>Sciuromorpha</taxon>
        <taxon>Sciuridae</taxon>
        <taxon>Sciurinae</taxon>
        <taxon>Sciurini</taxon>
        <taxon>Sciurus</taxon>
    </lineage>
</organism>
<sequence length="118" mass="13075">MKIKGKSVKNSWVGGGREGEVLETLFILYFETGSCSVAESLAKLTLNFQSSCLSLPSRWDYMCAPPLPCNREGKVGCWYSPSIWSALKSICGEENRGVRVETAKGFQREVWSPPAGHR</sequence>
<accession>A0A8D2ANZ7</accession>
<name>A0A8D2ANZ7_SCIVU</name>
<evidence type="ECO:0000313" key="1">
    <source>
        <dbReference type="Ensembl" id="ENSSVLP00005004684.1"/>
    </source>
</evidence>